<keyword evidence="3" id="KW-1185">Reference proteome</keyword>
<dbReference type="EMBL" id="JBHSNS010000001">
    <property type="protein sequence ID" value="MFC5728349.1"/>
    <property type="molecule type" value="Genomic_DNA"/>
</dbReference>
<dbReference type="InterPro" id="IPR000182">
    <property type="entry name" value="GNAT_dom"/>
</dbReference>
<organism evidence="2 3">
    <name type="scientific">Nocardioides vastitatis</name>
    <dbReference type="NCBI Taxonomy" id="2568655"/>
    <lineage>
        <taxon>Bacteria</taxon>
        <taxon>Bacillati</taxon>
        <taxon>Actinomycetota</taxon>
        <taxon>Actinomycetes</taxon>
        <taxon>Propionibacteriales</taxon>
        <taxon>Nocardioidaceae</taxon>
        <taxon>Nocardioides</taxon>
    </lineage>
</organism>
<dbReference type="Gene3D" id="3.40.630.30">
    <property type="match status" value="1"/>
</dbReference>
<dbReference type="SUPFAM" id="SSF55729">
    <property type="entry name" value="Acyl-CoA N-acyltransferases (Nat)"/>
    <property type="match status" value="1"/>
</dbReference>
<evidence type="ECO:0000259" key="1">
    <source>
        <dbReference type="PROSITE" id="PS51186"/>
    </source>
</evidence>
<protein>
    <submittedName>
        <fullName evidence="2">GNAT family N-acetyltransferase</fullName>
        <ecNumber evidence="2">2.3.-.-</ecNumber>
    </submittedName>
</protein>
<dbReference type="Pfam" id="PF00583">
    <property type="entry name" value="Acetyltransf_1"/>
    <property type="match status" value="1"/>
</dbReference>
<comment type="caution">
    <text evidence="2">The sequence shown here is derived from an EMBL/GenBank/DDBJ whole genome shotgun (WGS) entry which is preliminary data.</text>
</comment>
<accession>A0ABW0ZGA4</accession>
<sequence>MRSIIADPYRVRVDDLRIRPMTTEDLAAAERISDDAFYELDVATHVPGRPRPERRTPERSAAWVARSARFLESDPGGSWVAEDASGVVGFASSARREEVWFLATFAVEPGRQGAGIGAPLLEVAVEYGRDCPRWMLSASDDPRALRRYHRAGLRLHPQMTLTGTVDRSTLPAVSGVREGTPEDREWMDELDRRLRGGPHGPDHDSLADSTSLVVTAERSGYAYARPDHLAVLGARDATAARTLLWECLARSGDRFEIGHVTSANGWAVEIGLDTRLSLSTSGFLGLRGMDPPAPYVHHGALL</sequence>
<keyword evidence="2" id="KW-0808">Transferase</keyword>
<dbReference type="EC" id="2.3.-.-" evidence="2"/>
<evidence type="ECO:0000313" key="3">
    <source>
        <dbReference type="Proteomes" id="UP001596072"/>
    </source>
</evidence>
<dbReference type="CDD" id="cd04301">
    <property type="entry name" value="NAT_SF"/>
    <property type="match status" value="1"/>
</dbReference>
<dbReference type="InterPro" id="IPR016181">
    <property type="entry name" value="Acyl_CoA_acyltransferase"/>
</dbReference>
<reference evidence="3" key="1">
    <citation type="journal article" date="2019" name="Int. J. Syst. Evol. Microbiol.">
        <title>The Global Catalogue of Microorganisms (GCM) 10K type strain sequencing project: providing services to taxonomists for standard genome sequencing and annotation.</title>
        <authorList>
            <consortium name="The Broad Institute Genomics Platform"/>
            <consortium name="The Broad Institute Genome Sequencing Center for Infectious Disease"/>
            <person name="Wu L."/>
            <person name="Ma J."/>
        </authorList>
    </citation>
    <scope>NUCLEOTIDE SEQUENCE [LARGE SCALE GENOMIC DNA]</scope>
    <source>
        <strain evidence="3">YIM 94188</strain>
    </source>
</reference>
<dbReference type="Proteomes" id="UP001596072">
    <property type="component" value="Unassembled WGS sequence"/>
</dbReference>
<dbReference type="PROSITE" id="PS51186">
    <property type="entry name" value="GNAT"/>
    <property type="match status" value="1"/>
</dbReference>
<name>A0ABW0ZGA4_9ACTN</name>
<dbReference type="RefSeq" id="WP_240769488.1">
    <property type="nucleotide sequence ID" value="NZ_JBHSNS010000001.1"/>
</dbReference>
<evidence type="ECO:0000313" key="2">
    <source>
        <dbReference type="EMBL" id="MFC5728349.1"/>
    </source>
</evidence>
<feature type="domain" description="N-acetyltransferase" evidence="1">
    <location>
        <begin position="16"/>
        <end position="171"/>
    </location>
</feature>
<keyword evidence="2" id="KW-0012">Acyltransferase</keyword>
<dbReference type="GO" id="GO:0016746">
    <property type="term" value="F:acyltransferase activity"/>
    <property type="evidence" value="ECO:0007669"/>
    <property type="project" value="UniProtKB-KW"/>
</dbReference>
<gene>
    <name evidence="2" type="ORF">ACFPQB_05430</name>
</gene>
<proteinExistence type="predicted"/>